<keyword evidence="3" id="KW-1185">Reference proteome</keyword>
<gene>
    <name evidence="2" type="ORF">FIBSPDRAFT_860068</name>
</gene>
<name>A0A166KHN3_9AGAM</name>
<proteinExistence type="predicted"/>
<dbReference type="EMBL" id="KV417543">
    <property type="protein sequence ID" value="KZP21916.1"/>
    <property type="molecule type" value="Genomic_DNA"/>
</dbReference>
<dbReference type="Proteomes" id="UP000076532">
    <property type="component" value="Unassembled WGS sequence"/>
</dbReference>
<feature type="non-terminal residue" evidence="2">
    <location>
        <position position="64"/>
    </location>
</feature>
<evidence type="ECO:0000313" key="3">
    <source>
        <dbReference type="Proteomes" id="UP000076532"/>
    </source>
</evidence>
<accession>A0A166KHN3</accession>
<dbReference type="AlphaFoldDB" id="A0A166KHN3"/>
<evidence type="ECO:0000256" key="1">
    <source>
        <dbReference type="SAM" id="MobiDB-lite"/>
    </source>
</evidence>
<reference evidence="2 3" key="1">
    <citation type="journal article" date="2016" name="Mol. Biol. Evol.">
        <title>Comparative Genomics of Early-Diverging Mushroom-Forming Fungi Provides Insights into the Origins of Lignocellulose Decay Capabilities.</title>
        <authorList>
            <person name="Nagy L.G."/>
            <person name="Riley R."/>
            <person name="Tritt A."/>
            <person name="Adam C."/>
            <person name="Daum C."/>
            <person name="Floudas D."/>
            <person name="Sun H."/>
            <person name="Yadav J.S."/>
            <person name="Pangilinan J."/>
            <person name="Larsson K.H."/>
            <person name="Matsuura K."/>
            <person name="Barry K."/>
            <person name="Labutti K."/>
            <person name="Kuo R."/>
            <person name="Ohm R.A."/>
            <person name="Bhattacharya S.S."/>
            <person name="Shirouzu T."/>
            <person name="Yoshinaga Y."/>
            <person name="Martin F.M."/>
            <person name="Grigoriev I.V."/>
            <person name="Hibbett D.S."/>
        </authorList>
    </citation>
    <scope>NUCLEOTIDE SEQUENCE [LARGE SCALE GENOMIC DNA]</scope>
    <source>
        <strain evidence="2 3">CBS 109695</strain>
    </source>
</reference>
<protein>
    <submittedName>
        <fullName evidence="2">Uncharacterized protein</fullName>
    </submittedName>
</protein>
<evidence type="ECO:0000313" key="2">
    <source>
        <dbReference type="EMBL" id="KZP21916.1"/>
    </source>
</evidence>
<sequence length="64" mass="7353">MEKAASHEGYVRRKERKQKINICYGKRKPIGGWPRGYAAGRAWSASRSRPEEMETISYPTKEPA</sequence>
<feature type="region of interest" description="Disordered" evidence="1">
    <location>
        <begin position="42"/>
        <end position="64"/>
    </location>
</feature>
<organism evidence="2 3">
    <name type="scientific">Athelia psychrophila</name>
    <dbReference type="NCBI Taxonomy" id="1759441"/>
    <lineage>
        <taxon>Eukaryota</taxon>
        <taxon>Fungi</taxon>
        <taxon>Dikarya</taxon>
        <taxon>Basidiomycota</taxon>
        <taxon>Agaricomycotina</taxon>
        <taxon>Agaricomycetes</taxon>
        <taxon>Agaricomycetidae</taxon>
        <taxon>Atheliales</taxon>
        <taxon>Atheliaceae</taxon>
        <taxon>Athelia</taxon>
    </lineage>
</organism>